<evidence type="ECO:0000259" key="1">
    <source>
        <dbReference type="PROSITE" id="PS51704"/>
    </source>
</evidence>
<dbReference type="InterPro" id="IPR030395">
    <property type="entry name" value="GP_PDE_dom"/>
</dbReference>
<dbReference type="SUPFAM" id="SSF51695">
    <property type="entry name" value="PLC-like phosphodiesterases"/>
    <property type="match status" value="1"/>
</dbReference>
<dbReference type="RefSeq" id="WP_167217587.1">
    <property type="nucleotide sequence ID" value="NZ_CP050063.1"/>
</dbReference>
<name>A0A6G9AXS3_9BACT</name>
<feature type="domain" description="GP-PDE" evidence="1">
    <location>
        <begin position="44"/>
        <end position="281"/>
    </location>
</feature>
<sequence length="287" mass="31817">MNRALKNLRSSFIIWCLIVQNAAYGQSPDSVAYYRTVLAAQNKIGISAHRGSSEIAPENTLATFRAVLQMQVDYIEIDVRTTKDGQLVILHDGTLNRTTTGAGPVKDQALAELKKLSAAKGYDNQFQKEQIPTLDEVGELLADWNAHHPSKTNLYVDCKDVAPEPLVEILTKYGLLNDAVFYGSDEKLLALQKVAPTAKLMPGLKNADAMADKISKLHPYAFDVSWPALSESLVGQIHHQKIKVFSDLLDFYDLPSQYAKAAQFGIDVIQTDHVLKVYRTLATKMVK</sequence>
<dbReference type="AlphaFoldDB" id="A0A6G9AXS3"/>
<dbReference type="PROSITE" id="PS50007">
    <property type="entry name" value="PIPLC_X_DOMAIN"/>
    <property type="match status" value="1"/>
</dbReference>
<organism evidence="2 3">
    <name type="scientific">Spirosoma aureum</name>
    <dbReference type="NCBI Taxonomy" id="2692134"/>
    <lineage>
        <taxon>Bacteria</taxon>
        <taxon>Pseudomonadati</taxon>
        <taxon>Bacteroidota</taxon>
        <taxon>Cytophagia</taxon>
        <taxon>Cytophagales</taxon>
        <taxon>Cytophagaceae</taxon>
        <taxon>Spirosoma</taxon>
    </lineage>
</organism>
<keyword evidence="3" id="KW-1185">Reference proteome</keyword>
<dbReference type="EMBL" id="CP050063">
    <property type="protein sequence ID" value="QIP17085.1"/>
    <property type="molecule type" value="Genomic_DNA"/>
</dbReference>
<dbReference type="GO" id="GO:0008081">
    <property type="term" value="F:phosphoric diester hydrolase activity"/>
    <property type="evidence" value="ECO:0007669"/>
    <property type="project" value="InterPro"/>
</dbReference>
<protein>
    <submittedName>
        <fullName evidence="2">Glycerophosphodiester phosphodiesterase family protein</fullName>
    </submittedName>
</protein>
<reference evidence="2 3" key="1">
    <citation type="submission" date="2020-03" db="EMBL/GenBank/DDBJ databases">
        <authorList>
            <person name="Kim M.K."/>
        </authorList>
    </citation>
    <scope>NUCLEOTIDE SEQUENCE [LARGE SCALE GENOMIC DNA]</scope>
    <source>
        <strain evidence="2 3">BT328</strain>
    </source>
</reference>
<dbReference type="PANTHER" id="PTHR46211:SF14">
    <property type="entry name" value="GLYCEROPHOSPHODIESTER PHOSPHODIESTERASE"/>
    <property type="match status" value="1"/>
</dbReference>
<dbReference type="PROSITE" id="PS51704">
    <property type="entry name" value="GP_PDE"/>
    <property type="match status" value="1"/>
</dbReference>
<dbReference type="KEGG" id="spib:G8759_32840"/>
<evidence type="ECO:0000313" key="3">
    <source>
        <dbReference type="Proteomes" id="UP000501802"/>
    </source>
</evidence>
<dbReference type="GO" id="GO:0006629">
    <property type="term" value="P:lipid metabolic process"/>
    <property type="evidence" value="ECO:0007669"/>
    <property type="project" value="InterPro"/>
</dbReference>
<accession>A0A6G9AXS3</accession>
<dbReference type="Pfam" id="PF03009">
    <property type="entry name" value="GDPD"/>
    <property type="match status" value="1"/>
</dbReference>
<dbReference type="CDD" id="cd08566">
    <property type="entry name" value="GDPD_AtGDE_like"/>
    <property type="match status" value="1"/>
</dbReference>
<dbReference type="Proteomes" id="UP000501802">
    <property type="component" value="Chromosome"/>
</dbReference>
<dbReference type="Gene3D" id="3.20.20.190">
    <property type="entry name" value="Phosphatidylinositol (PI) phosphodiesterase"/>
    <property type="match status" value="1"/>
</dbReference>
<proteinExistence type="predicted"/>
<dbReference type="PANTHER" id="PTHR46211">
    <property type="entry name" value="GLYCEROPHOSPHORYL DIESTER PHOSPHODIESTERASE"/>
    <property type="match status" value="1"/>
</dbReference>
<dbReference type="InterPro" id="IPR017946">
    <property type="entry name" value="PLC-like_Pdiesterase_TIM-brl"/>
</dbReference>
<evidence type="ECO:0000313" key="2">
    <source>
        <dbReference type="EMBL" id="QIP17085.1"/>
    </source>
</evidence>
<gene>
    <name evidence="2" type="ORF">G8759_32840</name>
</gene>